<keyword evidence="2" id="KW-0808">Transferase</keyword>
<evidence type="ECO:0000313" key="2">
    <source>
        <dbReference type="EMBL" id="KZL92540.1"/>
    </source>
</evidence>
<dbReference type="Pfam" id="PF02887">
    <property type="entry name" value="PK_C"/>
    <property type="match status" value="1"/>
</dbReference>
<dbReference type="Proteomes" id="UP000076603">
    <property type="component" value="Unassembled WGS sequence"/>
</dbReference>
<dbReference type="RefSeq" id="WP_066622088.1">
    <property type="nucleotide sequence ID" value="NZ_FQXL01000036.1"/>
</dbReference>
<dbReference type="GO" id="GO:0016301">
    <property type="term" value="F:kinase activity"/>
    <property type="evidence" value="ECO:0007669"/>
    <property type="project" value="UniProtKB-KW"/>
</dbReference>
<sequence>MYFNKSGKENTKETLELAVKVAKDRGINYIVVGSNEGETASYLKDCGLKVVVVTHANGFSKNGHQELSDEKRKELENTGFIVYTSTHVLSGAERCLSKKFGGISPIEVMAYSLRMFGQGVKVGVEIAVMALDGGVIPYGEDIVAIGGTGRGADTAIILRPAHAADILNTKVKEIICKPSEW</sequence>
<dbReference type="InterPro" id="IPR036918">
    <property type="entry name" value="Pyrv_Knase_C_sf"/>
</dbReference>
<proteinExistence type="predicted"/>
<protein>
    <submittedName>
        <fullName evidence="2">Pyruvate kinase, alpha/beta domain</fullName>
    </submittedName>
</protein>
<comment type="caution">
    <text evidence="2">The sequence shown here is derived from an EMBL/GenBank/DDBJ whole genome shotgun (WGS) entry which is preliminary data.</text>
</comment>
<gene>
    <name evidence="2" type="ORF">CLMAG_23540</name>
</gene>
<dbReference type="InterPro" id="IPR015074">
    <property type="entry name" value="DUF1867"/>
</dbReference>
<dbReference type="STRING" id="1121326.CLMAG_23540"/>
<dbReference type="OrthoDB" id="9782984at2"/>
<organism evidence="2 3">
    <name type="scientific">Clostridium magnum DSM 2767</name>
    <dbReference type="NCBI Taxonomy" id="1121326"/>
    <lineage>
        <taxon>Bacteria</taxon>
        <taxon>Bacillati</taxon>
        <taxon>Bacillota</taxon>
        <taxon>Clostridia</taxon>
        <taxon>Eubacteriales</taxon>
        <taxon>Clostridiaceae</taxon>
        <taxon>Clostridium</taxon>
    </lineage>
</organism>
<keyword evidence="3" id="KW-1185">Reference proteome</keyword>
<keyword evidence="2" id="KW-0670">Pyruvate</keyword>
<dbReference type="Gene3D" id="3.40.1380.20">
    <property type="entry name" value="Pyruvate kinase, C-terminal domain"/>
    <property type="match status" value="1"/>
</dbReference>
<dbReference type="SUPFAM" id="SSF52935">
    <property type="entry name" value="PK C-terminal domain-like"/>
    <property type="match status" value="1"/>
</dbReference>
<dbReference type="PIRSF" id="PIRSF016138">
    <property type="entry name" value="UCP016138"/>
    <property type="match status" value="1"/>
</dbReference>
<evidence type="ECO:0000259" key="1">
    <source>
        <dbReference type="Pfam" id="PF02887"/>
    </source>
</evidence>
<accession>A0A162TED4</accession>
<dbReference type="PATRIC" id="fig|1121326.3.peg.2351"/>
<dbReference type="InterPro" id="IPR015795">
    <property type="entry name" value="Pyrv_Knase_C"/>
</dbReference>
<evidence type="ECO:0000313" key="3">
    <source>
        <dbReference type="Proteomes" id="UP000076603"/>
    </source>
</evidence>
<reference evidence="2 3" key="1">
    <citation type="submission" date="2016-04" db="EMBL/GenBank/DDBJ databases">
        <title>Genome sequence of Clostridium magnum DSM 2767.</title>
        <authorList>
            <person name="Poehlein A."/>
            <person name="Uhlig R."/>
            <person name="Fischer R."/>
            <person name="Bahl H."/>
            <person name="Daniel R."/>
        </authorList>
    </citation>
    <scope>NUCLEOTIDE SEQUENCE [LARGE SCALE GENOMIC DNA]</scope>
    <source>
        <strain evidence="2 3">DSM 2767</strain>
    </source>
</reference>
<dbReference type="AlphaFoldDB" id="A0A162TED4"/>
<name>A0A162TED4_9CLOT</name>
<feature type="domain" description="Pyruvate kinase C-terminal" evidence="1">
    <location>
        <begin position="14"/>
        <end position="156"/>
    </location>
</feature>
<keyword evidence="2" id="KW-0418">Kinase</keyword>
<dbReference type="EMBL" id="LWAE01000002">
    <property type="protein sequence ID" value="KZL92540.1"/>
    <property type="molecule type" value="Genomic_DNA"/>
</dbReference>